<gene>
    <name evidence="1" type="ORF">HZF10_01820</name>
</gene>
<dbReference type="Proteomes" id="UP000535020">
    <property type="component" value="Unassembled WGS sequence"/>
</dbReference>
<dbReference type="RefSeq" id="WP_176004465.1">
    <property type="nucleotide sequence ID" value="NZ_JABWMI010000003.1"/>
</dbReference>
<organism evidence="1 2">
    <name type="scientific">Flavobacterium agri</name>
    <dbReference type="NCBI Taxonomy" id="2743471"/>
    <lineage>
        <taxon>Bacteria</taxon>
        <taxon>Pseudomonadati</taxon>
        <taxon>Bacteroidota</taxon>
        <taxon>Flavobacteriia</taxon>
        <taxon>Flavobacteriales</taxon>
        <taxon>Flavobacteriaceae</taxon>
        <taxon>Flavobacterium</taxon>
    </lineage>
</organism>
<keyword evidence="2" id="KW-1185">Reference proteome</keyword>
<accession>A0A7Y8XZ63</accession>
<evidence type="ECO:0000313" key="2">
    <source>
        <dbReference type="Proteomes" id="UP000535020"/>
    </source>
</evidence>
<name>A0A7Y8XZ63_9FLAO</name>
<sequence length="148" mass="17267">MFFRNPDIDADTISIHGVKLGDSYYKFASIFDPLGIEQLRLDKADEFVIRLKAVGSGIKFENDRVTGIYFLLDDFKFTVAEMTAMFGPSGKAKGGDMFDDDNVWYRDISDDVFIYRSKNIRFKKQYAFLTCEAYTMTLSERRRRLDYH</sequence>
<proteinExistence type="predicted"/>
<dbReference type="AlphaFoldDB" id="A0A7Y8XZ63"/>
<protein>
    <submittedName>
        <fullName evidence="1">Uncharacterized protein</fullName>
    </submittedName>
</protein>
<comment type="caution">
    <text evidence="1">The sequence shown here is derived from an EMBL/GenBank/DDBJ whole genome shotgun (WGS) entry which is preliminary data.</text>
</comment>
<reference evidence="1 2" key="1">
    <citation type="submission" date="2020-07" db="EMBL/GenBank/DDBJ databases">
        <authorList>
            <person name="Sun Q."/>
        </authorList>
    </citation>
    <scope>NUCLEOTIDE SEQUENCE [LARGE SCALE GENOMIC DNA]</scope>
    <source>
        <strain evidence="1 2">MAH-1</strain>
    </source>
</reference>
<evidence type="ECO:0000313" key="1">
    <source>
        <dbReference type="EMBL" id="NYA69641.1"/>
    </source>
</evidence>
<dbReference type="EMBL" id="JACBJI010000001">
    <property type="protein sequence ID" value="NYA69641.1"/>
    <property type="molecule type" value="Genomic_DNA"/>
</dbReference>